<dbReference type="RefSeq" id="WP_163289887.1">
    <property type="nucleotide sequence ID" value="NZ_JAAGWY010000002.1"/>
</dbReference>
<evidence type="ECO:0000313" key="2">
    <source>
        <dbReference type="Proteomes" id="UP000474967"/>
    </source>
</evidence>
<gene>
    <name evidence="1" type="ORF">G3T36_11385</name>
</gene>
<evidence type="ECO:0000313" key="1">
    <source>
        <dbReference type="EMBL" id="NEN06471.1"/>
    </source>
</evidence>
<proteinExistence type="predicted"/>
<name>A0A6L9XYG8_9MICO</name>
<protein>
    <submittedName>
        <fullName evidence="1">Uncharacterized protein</fullName>
    </submittedName>
</protein>
<dbReference type="Proteomes" id="UP000474967">
    <property type="component" value="Unassembled WGS sequence"/>
</dbReference>
<keyword evidence="2" id="KW-1185">Reference proteome</keyword>
<comment type="caution">
    <text evidence="1">The sequence shown here is derived from an EMBL/GenBank/DDBJ whole genome shotgun (WGS) entry which is preliminary data.</text>
</comment>
<sequence>MTAASDATAAPAPALVDAAPAPLTLVPLALIPLGDAAAAACDGDACTIPLP</sequence>
<accession>A0A6L9XYG8</accession>
<organism evidence="1 2">
    <name type="scientific">Leifsonia tongyongensis</name>
    <dbReference type="NCBI Taxonomy" id="1268043"/>
    <lineage>
        <taxon>Bacteria</taxon>
        <taxon>Bacillati</taxon>
        <taxon>Actinomycetota</taxon>
        <taxon>Actinomycetes</taxon>
        <taxon>Micrococcales</taxon>
        <taxon>Microbacteriaceae</taxon>
        <taxon>Leifsonia</taxon>
    </lineage>
</organism>
<reference evidence="1 2" key="1">
    <citation type="journal article" date="2014" name="J. Microbiol.">
        <title>Diaminobutyricibacter tongyongensis gen. nov., sp. nov. and Homoserinibacter gongjuensis gen. nov., sp. nov. belong to the family Microbacteriaceae.</title>
        <authorList>
            <person name="Kim S.J."/>
            <person name="Ahn J.H."/>
            <person name="Weon H.Y."/>
            <person name="Hamada M."/>
            <person name="Suzuki K."/>
            <person name="Kwon S.W."/>
        </authorList>
    </citation>
    <scope>NUCLEOTIDE SEQUENCE [LARGE SCALE GENOMIC DNA]</scope>
    <source>
        <strain evidence="1 2">NBRC 108724</strain>
    </source>
</reference>
<dbReference type="EMBL" id="JAAGWY010000002">
    <property type="protein sequence ID" value="NEN06471.1"/>
    <property type="molecule type" value="Genomic_DNA"/>
</dbReference>
<dbReference type="AlphaFoldDB" id="A0A6L9XYG8"/>